<keyword evidence="4" id="KW-1185">Reference proteome</keyword>
<name>A0ABS9Q697_9MICO</name>
<dbReference type="Gene3D" id="3.10.310.70">
    <property type="match status" value="1"/>
</dbReference>
<evidence type="ECO:0000313" key="4">
    <source>
        <dbReference type="Proteomes" id="UP001521931"/>
    </source>
</evidence>
<evidence type="ECO:0000259" key="2">
    <source>
        <dbReference type="Pfam" id="PF07969"/>
    </source>
</evidence>
<dbReference type="InterPro" id="IPR013108">
    <property type="entry name" value="Amidohydro_3"/>
</dbReference>
<sequence>MRRRTLYRNGHVYVPTRGFPTAMLVDDTRVLWVGTQSEADGQVDEADRVVDLHGALVTTPFVDPIHYVVETAEWHSVTQLMGARSLTEALDRLAEAARRSDGPVTGFGHDEGRWPEQRPPTPEELDRAVGGRPAVILRADKGACVSSPAFTAAAERLGVDTCDLSDRSRRPSVGALLKVLVALRTPAQQQAILDGALSAAAGYGIGCLHDHISSPRLLDGFTTVRPQLPGPVVQRYLRHVCRPGEDPTELLREHDLYGFTLQVDGPVNSHRAALHETYIDLPGQLGPDPMPAGMIAEHLVTASLAGVRTSLVALGDRAADAMMTACAPRCGPWGWTGSARSGTAPSPSPWPTPGCWAPSSTSGWWPSACPRWTAGGAARTASSPAASARPGPAR</sequence>
<dbReference type="Pfam" id="PF07969">
    <property type="entry name" value="Amidohydro_3"/>
    <property type="match status" value="1"/>
</dbReference>
<dbReference type="PANTHER" id="PTHR22642">
    <property type="entry name" value="IMIDAZOLONEPROPIONASE"/>
    <property type="match status" value="1"/>
</dbReference>
<dbReference type="Gene3D" id="3.20.20.140">
    <property type="entry name" value="Metal-dependent hydrolases"/>
    <property type="match status" value="1"/>
</dbReference>
<feature type="region of interest" description="Disordered" evidence="1">
    <location>
        <begin position="374"/>
        <end position="394"/>
    </location>
</feature>
<evidence type="ECO:0000256" key="1">
    <source>
        <dbReference type="SAM" id="MobiDB-lite"/>
    </source>
</evidence>
<dbReference type="EMBL" id="JAKRCV010000041">
    <property type="protein sequence ID" value="MCG7322633.1"/>
    <property type="molecule type" value="Genomic_DNA"/>
</dbReference>
<evidence type="ECO:0000313" key="3">
    <source>
        <dbReference type="EMBL" id="MCG7322633.1"/>
    </source>
</evidence>
<organism evidence="3 4">
    <name type="scientific">Arsenicicoccus bolidensis</name>
    <dbReference type="NCBI Taxonomy" id="229480"/>
    <lineage>
        <taxon>Bacteria</taxon>
        <taxon>Bacillati</taxon>
        <taxon>Actinomycetota</taxon>
        <taxon>Actinomycetes</taxon>
        <taxon>Micrococcales</taxon>
        <taxon>Intrasporangiaceae</taxon>
        <taxon>Arsenicicoccus</taxon>
    </lineage>
</organism>
<protein>
    <submittedName>
        <fullName evidence="3">Amidohydrolase family protein</fullName>
    </submittedName>
</protein>
<dbReference type="Gene3D" id="2.30.40.10">
    <property type="entry name" value="Urease, subunit C, domain 1"/>
    <property type="match status" value="1"/>
</dbReference>
<dbReference type="SUPFAM" id="SSF51338">
    <property type="entry name" value="Composite domain of metallo-dependent hydrolases"/>
    <property type="match status" value="1"/>
</dbReference>
<dbReference type="Proteomes" id="UP001521931">
    <property type="component" value="Unassembled WGS sequence"/>
</dbReference>
<dbReference type="PANTHER" id="PTHR22642:SF2">
    <property type="entry name" value="PROTEIN LONG AFTER FAR-RED 3"/>
    <property type="match status" value="1"/>
</dbReference>
<feature type="domain" description="Amidohydrolase 3" evidence="2">
    <location>
        <begin position="48"/>
        <end position="339"/>
    </location>
</feature>
<dbReference type="InterPro" id="IPR011059">
    <property type="entry name" value="Metal-dep_hydrolase_composite"/>
</dbReference>
<feature type="region of interest" description="Disordered" evidence="1">
    <location>
        <begin position="100"/>
        <end position="127"/>
    </location>
</feature>
<comment type="caution">
    <text evidence="3">The sequence shown here is derived from an EMBL/GenBank/DDBJ whole genome shotgun (WGS) entry which is preliminary data.</text>
</comment>
<dbReference type="RefSeq" id="WP_019285877.1">
    <property type="nucleotide sequence ID" value="NZ_JAKRCV010000041.1"/>
</dbReference>
<reference evidence="3 4" key="1">
    <citation type="submission" date="2022-02" db="EMBL/GenBank/DDBJ databases">
        <title>Uncovering new skin microbiome diversity through culturing and metagenomics.</title>
        <authorList>
            <person name="Conlan S."/>
            <person name="Deming C."/>
            <person name="Nisc Comparative Sequencing Program N."/>
            <person name="Segre J.A."/>
        </authorList>
    </citation>
    <scope>NUCLEOTIDE SEQUENCE [LARGE SCALE GENOMIC DNA]</scope>
    <source>
        <strain evidence="3 4">ACRQZ</strain>
    </source>
</reference>
<proteinExistence type="predicted"/>
<gene>
    <name evidence="3" type="ORF">MHL29_12170</name>
</gene>
<accession>A0ABS9Q697</accession>